<comment type="caution">
    <text evidence="2">The sequence shown here is derived from an EMBL/GenBank/DDBJ whole genome shotgun (WGS) entry which is preliminary data.</text>
</comment>
<name>A0A926HWW1_9FIRM</name>
<keyword evidence="3" id="KW-1185">Reference proteome</keyword>
<feature type="domain" description="Glycosyl transferase family 1" evidence="1">
    <location>
        <begin position="7"/>
        <end position="58"/>
    </location>
</feature>
<dbReference type="Gene3D" id="3.40.50.2000">
    <property type="entry name" value="Glycogen Phosphorylase B"/>
    <property type="match status" value="1"/>
</dbReference>
<dbReference type="SUPFAM" id="SSF53756">
    <property type="entry name" value="UDP-Glycosyltransferase/glycogen phosphorylase"/>
    <property type="match status" value="1"/>
</dbReference>
<evidence type="ECO:0000313" key="3">
    <source>
        <dbReference type="Proteomes" id="UP000611762"/>
    </source>
</evidence>
<dbReference type="AlphaFoldDB" id="A0A926HWW1"/>
<evidence type="ECO:0000259" key="1">
    <source>
        <dbReference type="Pfam" id="PF00534"/>
    </source>
</evidence>
<proteinExistence type="predicted"/>
<evidence type="ECO:0000313" key="2">
    <source>
        <dbReference type="EMBL" id="MBC8539419.1"/>
    </source>
</evidence>
<dbReference type="RefSeq" id="WP_430393554.1">
    <property type="nucleotide sequence ID" value="NZ_JACRSU010000001.1"/>
</dbReference>
<accession>A0A926HWW1</accession>
<dbReference type="InterPro" id="IPR001296">
    <property type="entry name" value="Glyco_trans_1"/>
</dbReference>
<sequence>MQLLIKLPANIISIHRTSNQKQLAEIYSVADVFLNPTGEEMFGMVSIESLLCGTPVVNIQNWRMPGVS</sequence>
<protein>
    <submittedName>
        <fullName evidence="2">Glycosyltransferase</fullName>
    </submittedName>
</protein>
<organism evidence="2 3">
    <name type="scientific">Congzhengia minquanensis</name>
    <dbReference type="NCBI Taxonomy" id="2763657"/>
    <lineage>
        <taxon>Bacteria</taxon>
        <taxon>Bacillati</taxon>
        <taxon>Bacillota</taxon>
        <taxon>Clostridia</taxon>
        <taxon>Eubacteriales</taxon>
        <taxon>Oscillospiraceae</taxon>
        <taxon>Congzhengia</taxon>
    </lineage>
</organism>
<dbReference type="EMBL" id="JACRSU010000001">
    <property type="protein sequence ID" value="MBC8539419.1"/>
    <property type="molecule type" value="Genomic_DNA"/>
</dbReference>
<dbReference type="GO" id="GO:0016757">
    <property type="term" value="F:glycosyltransferase activity"/>
    <property type="evidence" value="ECO:0007669"/>
    <property type="project" value="InterPro"/>
</dbReference>
<gene>
    <name evidence="2" type="ORF">H8698_00320</name>
</gene>
<dbReference type="Proteomes" id="UP000611762">
    <property type="component" value="Unassembled WGS sequence"/>
</dbReference>
<reference evidence="2" key="1">
    <citation type="submission" date="2020-08" db="EMBL/GenBank/DDBJ databases">
        <title>Genome public.</title>
        <authorList>
            <person name="Liu C."/>
            <person name="Sun Q."/>
        </authorList>
    </citation>
    <scope>NUCLEOTIDE SEQUENCE</scope>
    <source>
        <strain evidence="2">H8</strain>
    </source>
</reference>
<dbReference type="Pfam" id="PF00534">
    <property type="entry name" value="Glycos_transf_1"/>
    <property type="match status" value="1"/>
</dbReference>